<evidence type="ECO:0000313" key="2">
    <source>
        <dbReference type="Proteomes" id="UP001203338"/>
    </source>
</evidence>
<dbReference type="EMBL" id="JAMFLX010000014">
    <property type="protein sequence ID" value="MCL6270519.1"/>
    <property type="molecule type" value="Genomic_DNA"/>
</dbReference>
<dbReference type="Gene3D" id="3.40.1260.10">
    <property type="entry name" value="DsrEFH-like"/>
    <property type="match status" value="1"/>
</dbReference>
<keyword evidence="2" id="KW-1185">Reference proteome</keyword>
<protein>
    <submittedName>
        <fullName evidence="1">DsrE family protein</fullName>
    </submittedName>
</protein>
<dbReference type="SUPFAM" id="SSF75169">
    <property type="entry name" value="DsrEFH-like"/>
    <property type="match status" value="1"/>
</dbReference>
<gene>
    <name evidence="1" type="ORF">M3P05_11355</name>
</gene>
<sequence>MKVLSIISTPWRATLEEQDDTIIWLMHAIADVGAEVDVILYGDAAGYGAKGLDARGLTFGQTSQSNPPDINRDLINFLKRGRKVFICEKSLSHLGIHKDSVLPGLELVSKDKLVQLFDRYDKVWHW</sequence>
<dbReference type="InterPro" id="IPR027396">
    <property type="entry name" value="DsrEFH-like"/>
</dbReference>
<name>A0ABT0PGM4_9GAMM</name>
<dbReference type="RefSeq" id="WP_249699755.1">
    <property type="nucleotide sequence ID" value="NZ_JAMFLX010000014.1"/>
</dbReference>
<dbReference type="Proteomes" id="UP001203338">
    <property type="component" value="Unassembled WGS sequence"/>
</dbReference>
<reference evidence="1 2" key="1">
    <citation type="submission" date="2022-05" db="EMBL/GenBank/DDBJ databases">
        <authorList>
            <person name="Park J.-S."/>
        </authorList>
    </citation>
    <scope>NUCLEOTIDE SEQUENCE [LARGE SCALE GENOMIC DNA]</scope>
    <source>
        <strain evidence="1 2">2012CJ34-2</strain>
    </source>
</reference>
<dbReference type="InterPro" id="IPR003787">
    <property type="entry name" value="Sulphur_relay_DsrE/F-like"/>
</dbReference>
<comment type="caution">
    <text evidence="1">The sequence shown here is derived from an EMBL/GenBank/DDBJ whole genome shotgun (WGS) entry which is preliminary data.</text>
</comment>
<accession>A0ABT0PGM4</accession>
<proteinExistence type="predicted"/>
<evidence type="ECO:0000313" key="1">
    <source>
        <dbReference type="EMBL" id="MCL6270519.1"/>
    </source>
</evidence>
<organism evidence="1 2">
    <name type="scientific">Parendozoicomonas callyspongiae</name>
    <dbReference type="NCBI Taxonomy" id="2942213"/>
    <lineage>
        <taxon>Bacteria</taxon>
        <taxon>Pseudomonadati</taxon>
        <taxon>Pseudomonadota</taxon>
        <taxon>Gammaproteobacteria</taxon>
        <taxon>Oceanospirillales</taxon>
        <taxon>Endozoicomonadaceae</taxon>
        <taxon>Parendozoicomonas</taxon>
    </lineage>
</organism>
<dbReference type="Pfam" id="PF02635">
    <property type="entry name" value="DsrE"/>
    <property type="match status" value="1"/>
</dbReference>